<feature type="domain" description="Acyl-CoA thioesterase-like N-terminal HotDog" evidence="1">
    <location>
        <begin position="23"/>
        <end position="108"/>
    </location>
</feature>
<dbReference type="Gene3D" id="2.40.160.210">
    <property type="entry name" value="Acyl-CoA thioesterase, double hotdog domain"/>
    <property type="match status" value="1"/>
</dbReference>
<evidence type="ECO:0000259" key="2">
    <source>
        <dbReference type="Pfam" id="PF20789"/>
    </source>
</evidence>
<evidence type="ECO:0000313" key="3">
    <source>
        <dbReference type="EMBL" id="KKW69090.1"/>
    </source>
</evidence>
<dbReference type="Proteomes" id="UP000050580">
    <property type="component" value="Unassembled WGS sequence"/>
</dbReference>
<dbReference type="PANTHER" id="PTHR38110:SF1">
    <property type="entry name" value="THIOESTERASE DOMAIN-CONTAINING PROTEIN"/>
    <property type="match status" value="1"/>
</dbReference>
<keyword evidence="4" id="KW-1185">Reference proteome</keyword>
<dbReference type="OrthoDB" id="4370297at2"/>
<proteinExistence type="predicted"/>
<dbReference type="STRING" id="1610491.AAV94_01435"/>
<dbReference type="SUPFAM" id="SSF54637">
    <property type="entry name" value="Thioesterase/thiol ester dehydrase-isomerase"/>
    <property type="match status" value="2"/>
</dbReference>
<dbReference type="PANTHER" id="PTHR38110">
    <property type="entry name" value="CHROMOSOME 23, WHOLE GENOME SHOTGUN SEQUENCE"/>
    <property type="match status" value="1"/>
</dbReference>
<dbReference type="AlphaFoldDB" id="A0A0U1Q2X3"/>
<evidence type="ECO:0000313" key="4">
    <source>
        <dbReference type="Proteomes" id="UP000050580"/>
    </source>
</evidence>
<dbReference type="PATRIC" id="fig|1610491.3.peg.295"/>
<dbReference type="Pfam" id="PF13622">
    <property type="entry name" value="4HBT_3"/>
    <property type="match status" value="1"/>
</dbReference>
<dbReference type="EMBL" id="LBNQ01000009">
    <property type="protein sequence ID" value="KKW69090.1"/>
    <property type="molecule type" value="Genomic_DNA"/>
</dbReference>
<evidence type="ECO:0000259" key="1">
    <source>
        <dbReference type="Pfam" id="PF13622"/>
    </source>
</evidence>
<dbReference type="InterPro" id="IPR029069">
    <property type="entry name" value="HotDog_dom_sf"/>
</dbReference>
<dbReference type="Pfam" id="PF20789">
    <property type="entry name" value="4HBT_3C"/>
    <property type="match status" value="1"/>
</dbReference>
<dbReference type="RefSeq" id="WP_046740525.1">
    <property type="nucleotide sequence ID" value="NZ_LBNQ01000009.1"/>
</dbReference>
<dbReference type="InterPro" id="IPR049449">
    <property type="entry name" value="TesB_ACOT8-like_N"/>
</dbReference>
<organism evidence="3 4">
    <name type="scientific">Lampropedia cohaerens</name>
    <dbReference type="NCBI Taxonomy" id="1610491"/>
    <lineage>
        <taxon>Bacteria</taxon>
        <taxon>Pseudomonadati</taxon>
        <taxon>Pseudomonadota</taxon>
        <taxon>Betaproteobacteria</taxon>
        <taxon>Burkholderiales</taxon>
        <taxon>Comamonadaceae</taxon>
        <taxon>Lampropedia</taxon>
    </lineage>
</organism>
<reference evidence="3 4" key="1">
    <citation type="submission" date="2015-05" db="EMBL/GenBank/DDBJ databases">
        <title>Draft genome sequence of Lampropedia sp. CT6, isolated from the microbial mat of a hot water spring, located at Manikaran, India.</title>
        <authorList>
            <person name="Tripathi C."/>
            <person name="Rani P."/>
            <person name="Mahato N.K."/>
            <person name="Lal R."/>
        </authorList>
    </citation>
    <scope>NUCLEOTIDE SEQUENCE [LARGE SCALE GENOMIC DNA]</scope>
    <source>
        <strain evidence="3 4">CT6</strain>
    </source>
</reference>
<name>A0A0U1Q2X3_9BURK</name>
<dbReference type="InterPro" id="IPR042171">
    <property type="entry name" value="Acyl-CoA_hotdog"/>
</dbReference>
<feature type="domain" description="Acyl-CoA thioesterase-like C-terminal" evidence="2">
    <location>
        <begin position="136"/>
        <end position="269"/>
    </location>
</feature>
<sequence length="272" mass="29927">MHPFDEAIALTPLGDDHFEGRTTPAYWNMVGPFGGITAATLLNAVLQHPLLLGTPRAMTVNFASAVPQGAFRVTARPVRTNRSTQHWLVEQWAQEDGQDALVTTATVVTAAPRTTWSGTDMPAPEQGGPGNDVKPLIIDSFTPWLRQYAVVPLVGSLPERWDERVATDSLSRLWVRKARPRALDFCALAAACDVFFPRVWLKRAEQVPAGTVTMTVYFHADAAQIAAAGDDWLLAQAQGQEFRNAFADQSGQIWRADGLMLATTHQLAYYRQ</sequence>
<protein>
    <submittedName>
        <fullName evidence="3">Acyl-CoA thioesterase</fullName>
    </submittedName>
</protein>
<gene>
    <name evidence="3" type="ORF">AAV94_01435</name>
</gene>
<comment type="caution">
    <text evidence="3">The sequence shown here is derived from an EMBL/GenBank/DDBJ whole genome shotgun (WGS) entry which is preliminary data.</text>
</comment>
<dbReference type="InterPro" id="IPR049450">
    <property type="entry name" value="ACOT8-like_C"/>
</dbReference>
<dbReference type="InterPro" id="IPR052389">
    <property type="entry name" value="Sec_Metab_Biosynth-Assoc"/>
</dbReference>
<accession>A0A0U1Q2X3</accession>